<reference evidence="1" key="2">
    <citation type="journal article" date="2022" name="Syst. Appl. Microbiol.">
        <title>Physiological and genomic characterisation of Luteimonas fraxinea sp. nov., a bacterial species associated with trees tolerant to ash dieback.</title>
        <authorList>
            <person name="Ulrich K."/>
            <person name="Becker R."/>
            <person name="Behrendt U."/>
            <person name="Kube M."/>
            <person name="Schneck V."/>
            <person name="Ulrich A."/>
        </authorList>
    </citation>
    <scope>NUCLEOTIDE SEQUENCE</scope>
    <source>
        <strain evidence="1">A1P009</strain>
    </source>
</reference>
<proteinExistence type="predicted"/>
<gene>
    <name evidence="1" type="ORF">LTT95_04250</name>
</gene>
<evidence type="ECO:0008006" key="3">
    <source>
        <dbReference type="Google" id="ProtNLM"/>
    </source>
</evidence>
<evidence type="ECO:0000313" key="1">
    <source>
        <dbReference type="EMBL" id="MCD9096145.1"/>
    </source>
</evidence>
<evidence type="ECO:0000313" key="2">
    <source>
        <dbReference type="Proteomes" id="UP001430360"/>
    </source>
</evidence>
<accession>A0ABS8UCB6</accession>
<reference evidence="1" key="1">
    <citation type="submission" date="2021-12" db="EMBL/GenBank/DDBJ databases">
        <authorList>
            <person name="Ulrich A."/>
        </authorList>
    </citation>
    <scope>NUCLEOTIDE SEQUENCE</scope>
    <source>
        <strain evidence="1">A1P009</strain>
    </source>
</reference>
<dbReference type="EMBL" id="JAJQKU010000001">
    <property type="protein sequence ID" value="MCD9096145.1"/>
    <property type="molecule type" value="Genomic_DNA"/>
</dbReference>
<keyword evidence="2" id="KW-1185">Reference proteome</keyword>
<comment type="caution">
    <text evidence="1">The sequence shown here is derived from an EMBL/GenBank/DDBJ whole genome shotgun (WGS) entry which is preliminary data.</text>
</comment>
<dbReference type="Proteomes" id="UP001430360">
    <property type="component" value="Unassembled WGS sequence"/>
</dbReference>
<protein>
    <recommendedName>
        <fullName evidence="3">Morphogenetic protein</fullName>
    </recommendedName>
</protein>
<dbReference type="RefSeq" id="WP_232134618.1">
    <property type="nucleotide sequence ID" value="NZ_JAJQKU010000001.1"/>
</dbReference>
<organism evidence="1 2">
    <name type="scientific">Luteimonas fraxinea</name>
    <dbReference type="NCBI Taxonomy" id="2901869"/>
    <lineage>
        <taxon>Bacteria</taxon>
        <taxon>Pseudomonadati</taxon>
        <taxon>Pseudomonadota</taxon>
        <taxon>Gammaproteobacteria</taxon>
        <taxon>Lysobacterales</taxon>
        <taxon>Lysobacteraceae</taxon>
        <taxon>Luteimonas</taxon>
    </lineage>
</organism>
<sequence>MADRPILFNGAMVRAILAGKKTQTRRALRDQNPVDLGAARYGEHLRRKPMFDKVAQRVVGTSLVDVRCPFGRPGDRLWVRETWGVGSRPDPFGGYDGIEYRADEELLAQGDDLTCHKIDTPDGVDLCDYRSGWKPSIHMPRWASRLMLEVTDVRVERLQAITAADADAEGAIAWTKECPSRVGAGPMIAFRALWDSTGGDWSANPWVWVVGFRIAEGQTNG</sequence>
<name>A0ABS8UCB6_9GAMM</name>